<comment type="caution">
    <text evidence="4">The sequence shown here is derived from an EMBL/GenBank/DDBJ whole genome shotgun (WGS) entry which is preliminary data.</text>
</comment>
<dbReference type="PANTHER" id="PTHR22911:SF137">
    <property type="entry name" value="SOLUTE CARRIER FAMILY 35 MEMBER G2-RELATED"/>
    <property type="match status" value="1"/>
</dbReference>
<keyword evidence="2" id="KW-0812">Transmembrane</keyword>
<dbReference type="InterPro" id="IPR000620">
    <property type="entry name" value="EamA_dom"/>
</dbReference>
<gene>
    <name evidence="4" type="ORF">D6T64_08095</name>
</gene>
<feature type="transmembrane region" description="Helical" evidence="2">
    <location>
        <begin position="85"/>
        <end position="105"/>
    </location>
</feature>
<dbReference type="Pfam" id="PF00892">
    <property type="entry name" value="EamA"/>
    <property type="match status" value="2"/>
</dbReference>
<evidence type="ECO:0000259" key="3">
    <source>
        <dbReference type="Pfam" id="PF00892"/>
    </source>
</evidence>
<keyword evidence="2" id="KW-0472">Membrane</keyword>
<evidence type="ECO:0000313" key="5">
    <source>
        <dbReference type="Proteomes" id="UP000272015"/>
    </source>
</evidence>
<name>A0A3A5MJ90_9MICO</name>
<dbReference type="OrthoDB" id="68076at2"/>
<feature type="transmembrane region" description="Helical" evidence="2">
    <location>
        <begin position="190"/>
        <end position="209"/>
    </location>
</feature>
<feature type="domain" description="EamA" evidence="3">
    <location>
        <begin position="165"/>
        <end position="292"/>
    </location>
</feature>
<dbReference type="PANTHER" id="PTHR22911">
    <property type="entry name" value="ACYL-MALONYL CONDENSING ENZYME-RELATED"/>
    <property type="match status" value="1"/>
</dbReference>
<protein>
    <submittedName>
        <fullName evidence="4">EamA family transporter</fullName>
    </submittedName>
</protein>
<comment type="similarity">
    <text evidence="1">Belongs to the EamA transporter family.</text>
</comment>
<evidence type="ECO:0000256" key="1">
    <source>
        <dbReference type="ARBA" id="ARBA00007362"/>
    </source>
</evidence>
<dbReference type="SUPFAM" id="SSF103481">
    <property type="entry name" value="Multidrug resistance efflux transporter EmrE"/>
    <property type="match status" value="2"/>
</dbReference>
<dbReference type="InterPro" id="IPR037185">
    <property type="entry name" value="EmrE-like"/>
</dbReference>
<dbReference type="GO" id="GO:0016020">
    <property type="term" value="C:membrane"/>
    <property type="evidence" value="ECO:0007669"/>
    <property type="project" value="InterPro"/>
</dbReference>
<organism evidence="4 5">
    <name type="scientific">Cryobacterium melibiosiphilum</name>
    <dbReference type="NCBI Taxonomy" id="995039"/>
    <lineage>
        <taxon>Bacteria</taxon>
        <taxon>Bacillati</taxon>
        <taxon>Actinomycetota</taxon>
        <taxon>Actinomycetes</taxon>
        <taxon>Micrococcales</taxon>
        <taxon>Microbacteriaceae</taxon>
        <taxon>Cryobacterium</taxon>
    </lineage>
</organism>
<feature type="transmembrane region" description="Helical" evidence="2">
    <location>
        <begin position="163"/>
        <end position="184"/>
    </location>
</feature>
<feature type="domain" description="EamA" evidence="3">
    <location>
        <begin position="2"/>
        <end position="128"/>
    </location>
</feature>
<sequence length="296" mass="30109">MLALTSAAAYGVSDFLGGLASRRVAALRVILVSYPLSAVIVTVLAVVVGGTPSWHAMLFGAASGLALALAMWWFYIALAEGPMSVVSPMTAVLVAGIPVIVGVALGERPSVISFVGVGLAIVAVLLVSREPTDAAPGTDPAIPGMLAPGHVALAPAPRFTRRVAWFTIGSGTFFALAFIFVHQIEAGTGLWPLVASRGVASVIVIAVAVATRQHGLLPRGIVGIAVIIALLDVTANVTMLYAFQGGLLSLVSVLIALYPAVTVLLAVLVLKERVGRLQVAGMGLALAAIAAIAING</sequence>
<accession>A0A3A5MJ90</accession>
<dbReference type="EMBL" id="QZVS01000077">
    <property type="protein sequence ID" value="RJT89105.1"/>
    <property type="molecule type" value="Genomic_DNA"/>
</dbReference>
<feature type="transmembrane region" description="Helical" evidence="2">
    <location>
        <begin position="249"/>
        <end position="270"/>
    </location>
</feature>
<dbReference type="AlphaFoldDB" id="A0A3A5MJ90"/>
<dbReference type="Proteomes" id="UP000272015">
    <property type="component" value="Unassembled WGS sequence"/>
</dbReference>
<keyword evidence="5" id="KW-1185">Reference proteome</keyword>
<feature type="transmembrane region" description="Helical" evidence="2">
    <location>
        <begin position="54"/>
        <end position="78"/>
    </location>
</feature>
<reference evidence="4 5" key="1">
    <citation type="submission" date="2018-09" db="EMBL/GenBank/DDBJ databases">
        <title>Novel species of Cryobacterium.</title>
        <authorList>
            <person name="Liu Q."/>
            <person name="Xin Y.-H."/>
        </authorList>
    </citation>
    <scope>NUCLEOTIDE SEQUENCE [LARGE SCALE GENOMIC DNA]</scope>
    <source>
        <strain evidence="4 5">Hh39</strain>
    </source>
</reference>
<keyword evidence="2" id="KW-1133">Transmembrane helix</keyword>
<feature type="transmembrane region" description="Helical" evidence="2">
    <location>
        <begin position="221"/>
        <end position="243"/>
    </location>
</feature>
<proteinExistence type="inferred from homology"/>
<feature type="transmembrane region" description="Helical" evidence="2">
    <location>
        <begin position="277"/>
        <end position="294"/>
    </location>
</feature>
<evidence type="ECO:0000256" key="2">
    <source>
        <dbReference type="SAM" id="Phobius"/>
    </source>
</evidence>
<feature type="transmembrane region" description="Helical" evidence="2">
    <location>
        <begin position="111"/>
        <end position="128"/>
    </location>
</feature>
<feature type="transmembrane region" description="Helical" evidence="2">
    <location>
        <begin position="25"/>
        <end position="48"/>
    </location>
</feature>
<evidence type="ECO:0000313" key="4">
    <source>
        <dbReference type="EMBL" id="RJT89105.1"/>
    </source>
</evidence>